<feature type="region of interest" description="Disordered" evidence="1">
    <location>
        <begin position="17"/>
        <end position="45"/>
    </location>
</feature>
<evidence type="ECO:0000256" key="1">
    <source>
        <dbReference type="SAM" id="MobiDB-lite"/>
    </source>
</evidence>
<evidence type="ECO:0000313" key="2">
    <source>
        <dbReference type="EMBL" id="CAF5143132.1"/>
    </source>
</evidence>
<reference evidence="2" key="1">
    <citation type="submission" date="2021-02" db="EMBL/GenBank/DDBJ databases">
        <authorList>
            <person name="Nowell W R."/>
        </authorList>
    </citation>
    <scope>NUCLEOTIDE SEQUENCE</scope>
</reference>
<feature type="compositionally biased region" description="Polar residues" evidence="1">
    <location>
        <begin position="23"/>
        <end position="33"/>
    </location>
</feature>
<dbReference type="AlphaFoldDB" id="A0A8S3FVV6"/>
<dbReference type="EMBL" id="CAJOBH010253184">
    <property type="protein sequence ID" value="CAF5143132.1"/>
    <property type="molecule type" value="Genomic_DNA"/>
</dbReference>
<organism evidence="2 4">
    <name type="scientific">Rotaria magnacalcarata</name>
    <dbReference type="NCBI Taxonomy" id="392030"/>
    <lineage>
        <taxon>Eukaryota</taxon>
        <taxon>Metazoa</taxon>
        <taxon>Spiralia</taxon>
        <taxon>Gnathifera</taxon>
        <taxon>Rotifera</taxon>
        <taxon>Eurotatoria</taxon>
        <taxon>Bdelloidea</taxon>
        <taxon>Philodinida</taxon>
        <taxon>Philodinidae</taxon>
        <taxon>Rotaria</taxon>
    </lineage>
</organism>
<dbReference type="Proteomes" id="UP000681720">
    <property type="component" value="Unassembled WGS sequence"/>
</dbReference>
<evidence type="ECO:0000313" key="3">
    <source>
        <dbReference type="EMBL" id="CAF5214765.1"/>
    </source>
</evidence>
<proteinExistence type="predicted"/>
<evidence type="ECO:0000313" key="4">
    <source>
        <dbReference type="Proteomes" id="UP000681967"/>
    </source>
</evidence>
<protein>
    <submittedName>
        <fullName evidence="2">Uncharacterized protein</fullName>
    </submittedName>
</protein>
<name>A0A8S3FVV6_9BILA</name>
<accession>A0A8S3FVV6</accession>
<gene>
    <name evidence="2" type="ORF">BYL167_LOCUS70600</name>
    <name evidence="3" type="ORF">GIL414_LOCUS81078</name>
</gene>
<feature type="non-terminal residue" evidence="2">
    <location>
        <position position="1"/>
    </location>
</feature>
<dbReference type="Proteomes" id="UP000681967">
    <property type="component" value="Unassembled WGS sequence"/>
</dbReference>
<dbReference type="EMBL" id="CAJOBJ010356481">
    <property type="protein sequence ID" value="CAF5214765.1"/>
    <property type="molecule type" value="Genomic_DNA"/>
</dbReference>
<sequence>MVFLVDENDIQDNGEVIDEESSAMEQQNTTAEASFTEELNESQNN</sequence>
<comment type="caution">
    <text evidence="2">The sequence shown here is derived from an EMBL/GenBank/DDBJ whole genome shotgun (WGS) entry which is preliminary data.</text>
</comment>